<dbReference type="AlphaFoldDB" id="A0A6P6BFA3"/>
<comment type="subcellular location">
    <subcellularLocation>
        <location evidence="1">Membrane</location>
    </subcellularLocation>
</comment>
<evidence type="ECO:0000256" key="5">
    <source>
        <dbReference type="ARBA" id="ARBA00023136"/>
    </source>
</evidence>
<proteinExistence type="inferred from homology"/>
<evidence type="ECO:0000256" key="3">
    <source>
        <dbReference type="ARBA" id="ARBA00022692"/>
    </source>
</evidence>
<dbReference type="InterPro" id="IPR006694">
    <property type="entry name" value="Fatty_acid_hydroxylase"/>
</dbReference>
<gene>
    <name evidence="8" type="primary">LOC111317621</name>
</gene>
<comment type="similarity">
    <text evidence="2">Belongs to the sterol desaturase family.</text>
</comment>
<keyword evidence="3" id="KW-0812">Transmembrane</keyword>
<dbReference type="GO" id="GO:0016491">
    <property type="term" value="F:oxidoreductase activity"/>
    <property type="evidence" value="ECO:0007669"/>
    <property type="project" value="InterPro"/>
</dbReference>
<name>A0A6P6BFA3_DURZI</name>
<evidence type="ECO:0000313" key="7">
    <source>
        <dbReference type="Proteomes" id="UP000515121"/>
    </source>
</evidence>
<dbReference type="Pfam" id="PF04116">
    <property type="entry name" value="FA_hydroxylase"/>
    <property type="match status" value="1"/>
</dbReference>
<dbReference type="Proteomes" id="UP000515121">
    <property type="component" value="Unplaced"/>
</dbReference>
<dbReference type="GeneID" id="111317621"/>
<accession>A0A6P6BFA3</accession>
<keyword evidence="4" id="KW-1133">Transmembrane helix</keyword>
<evidence type="ECO:0000259" key="6">
    <source>
        <dbReference type="Pfam" id="PF04116"/>
    </source>
</evidence>
<dbReference type="GO" id="GO:0008610">
    <property type="term" value="P:lipid biosynthetic process"/>
    <property type="evidence" value="ECO:0007669"/>
    <property type="project" value="InterPro"/>
</dbReference>
<organism evidence="7 8">
    <name type="scientific">Durio zibethinus</name>
    <name type="common">Durian</name>
    <dbReference type="NCBI Taxonomy" id="66656"/>
    <lineage>
        <taxon>Eukaryota</taxon>
        <taxon>Viridiplantae</taxon>
        <taxon>Streptophyta</taxon>
        <taxon>Embryophyta</taxon>
        <taxon>Tracheophyta</taxon>
        <taxon>Spermatophyta</taxon>
        <taxon>Magnoliopsida</taxon>
        <taxon>eudicotyledons</taxon>
        <taxon>Gunneridae</taxon>
        <taxon>Pentapetalae</taxon>
        <taxon>rosids</taxon>
        <taxon>malvids</taxon>
        <taxon>Malvales</taxon>
        <taxon>Malvaceae</taxon>
        <taxon>Helicteroideae</taxon>
        <taxon>Durio</taxon>
    </lineage>
</organism>
<keyword evidence="7" id="KW-1185">Reference proteome</keyword>
<dbReference type="KEGG" id="dzi:111317621"/>
<dbReference type="PANTHER" id="PTHR11863">
    <property type="entry name" value="STEROL DESATURASE"/>
    <property type="match status" value="1"/>
</dbReference>
<keyword evidence="5" id="KW-0472">Membrane</keyword>
<sequence>MAAFQVSDEILASVVPNIVYWVYSWMYIALGSCDNYRLHPKEDVDEKNLVTKEAVIKNVLWQQLRQVIAYLLLYKVTRKDDDSIGQPSSFIVIATQFVVAMVVLDTYQYFLHRLVHQNKFLYKHLHSQHHRLVIPYTYGAIYNHPIEGFFFDIVGGILAYVVSGMSPRTAIFFYCFATIKNVDDHCGVLLPGNPMQLLKNSTAFHDFHHQHCGGKYNFSQPFFVFWDKILGTYMPLSLEKKAEGGFEARPAKDSKE</sequence>
<dbReference type="InterPro" id="IPR050307">
    <property type="entry name" value="Sterol_Desaturase_Related"/>
</dbReference>
<evidence type="ECO:0000313" key="8">
    <source>
        <dbReference type="RefSeq" id="XP_022775792.1"/>
    </source>
</evidence>
<reference evidence="8" key="1">
    <citation type="submission" date="2025-08" db="UniProtKB">
        <authorList>
            <consortium name="RefSeq"/>
        </authorList>
    </citation>
    <scope>IDENTIFICATION</scope>
    <source>
        <tissue evidence="8">Fruit stalk</tissue>
    </source>
</reference>
<evidence type="ECO:0000256" key="2">
    <source>
        <dbReference type="ARBA" id="ARBA00009324"/>
    </source>
</evidence>
<evidence type="ECO:0000256" key="4">
    <source>
        <dbReference type="ARBA" id="ARBA00022989"/>
    </source>
</evidence>
<dbReference type="GO" id="GO:0016020">
    <property type="term" value="C:membrane"/>
    <property type="evidence" value="ECO:0007669"/>
    <property type="project" value="UniProtKB-SubCell"/>
</dbReference>
<dbReference type="RefSeq" id="XP_022775792.1">
    <property type="nucleotide sequence ID" value="XM_022920057.1"/>
</dbReference>
<feature type="domain" description="Fatty acid hydroxylase" evidence="6">
    <location>
        <begin position="97"/>
        <end position="232"/>
    </location>
</feature>
<dbReference type="OrthoDB" id="408954at2759"/>
<evidence type="ECO:0000256" key="1">
    <source>
        <dbReference type="ARBA" id="ARBA00004370"/>
    </source>
</evidence>
<protein>
    <submittedName>
        <fullName evidence="8">Sphinganine C4-monooxygenase 2-like</fullName>
    </submittedName>
</protein>
<dbReference type="GO" id="GO:0005506">
    <property type="term" value="F:iron ion binding"/>
    <property type="evidence" value="ECO:0007669"/>
    <property type="project" value="InterPro"/>
</dbReference>